<name>A0A0E2BK79_9LEPT</name>
<organism evidence="3 4">
    <name type="scientific">Leptospira santarosai str. MOR084</name>
    <dbReference type="NCBI Taxonomy" id="1049984"/>
    <lineage>
        <taxon>Bacteria</taxon>
        <taxon>Pseudomonadati</taxon>
        <taxon>Spirochaetota</taxon>
        <taxon>Spirochaetia</taxon>
        <taxon>Leptospirales</taxon>
        <taxon>Leptospiraceae</taxon>
        <taxon>Leptospira</taxon>
    </lineage>
</organism>
<sequence length="441" mass="50031">MKQLCLALIAIAAVSCSTMPGVENKGKDQEIQILPPNIRVEKYKETFNMKAEGPVVTDCSGKPCTPEQLDGLKPDQIKKFKKNGAWKEYQEKEDSSTKKKVSVLIRTGEYKDDKREGSWKTLYETGEVLRDTPYVAGVKEGEEKKFKRDGTQTESVSYKADKKNGPYWKKNNEGLMDEEGSYKDDQKDGLWTEYYAEPGQNGAKKKVSNYSNGQKQGAETSYHKDGSTVQSEGSYKDDLKTGIWKTYYDNGTIQTEGGYKPKLEPGTEKEKDPKEKKALRSGYWKEYYKNGNIFAEGQREHTRKGVWKFNWNNGNPAYKGEMMNEFMMSSAEAYNKEGQLIGKGKLQFSIMNIDEATNELKASYKPDIPFTFYKNGKKQFEILSESKAIEYDDNGSKTGEGPIMIGTNRKNGCWTTSSGKMFYINGNENKRMGEMQSPPCK</sequence>
<evidence type="ECO:0000313" key="4">
    <source>
        <dbReference type="Proteomes" id="UP000006329"/>
    </source>
</evidence>
<dbReference type="Gene3D" id="2.20.110.10">
    <property type="entry name" value="Histone H3 K4-specific methyltransferase SET7/9 N-terminal domain"/>
    <property type="match status" value="3"/>
</dbReference>
<accession>A0A0E2BK79</accession>
<dbReference type="RefSeq" id="WP_004475508.1">
    <property type="nucleotide sequence ID" value="NZ_AHON02000013.1"/>
</dbReference>
<reference evidence="3" key="1">
    <citation type="submission" date="2012-10" db="EMBL/GenBank/DDBJ databases">
        <authorList>
            <person name="Harkins D.M."/>
            <person name="Durkin A.S."/>
            <person name="Brinkac L.M."/>
            <person name="Haft D.H."/>
            <person name="Selengut J.D."/>
            <person name="Sanka R."/>
            <person name="DePew J."/>
            <person name="Purushe J."/>
            <person name="Matthias M.A."/>
            <person name="Vinetz J.M."/>
            <person name="Sutton G.G."/>
            <person name="Nierman W.C."/>
            <person name="Fouts D.E."/>
        </authorList>
    </citation>
    <scope>NUCLEOTIDE SEQUENCE [LARGE SCALE GENOMIC DNA]</scope>
    <source>
        <strain evidence="3">MOR084</strain>
    </source>
</reference>
<gene>
    <name evidence="3" type="ORF">LEP1GSC179_0906</name>
</gene>
<dbReference type="Pfam" id="PF07661">
    <property type="entry name" value="MORN_2"/>
    <property type="match status" value="2"/>
</dbReference>
<dbReference type="PANTHER" id="PTHR33706">
    <property type="entry name" value="MORN VARIANT REPEAT PROTEIN"/>
    <property type="match status" value="1"/>
</dbReference>
<evidence type="ECO:0000256" key="2">
    <source>
        <dbReference type="SAM" id="SignalP"/>
    </source>
</evidence>
<feature type="signal peptide" evidence="2">
    <location>
        <begin position="1"/>
        <end position="20"/>
    </location>
</feature>
<feature type="chain" id="PRO_5002392771" evidence="2">
    <location>
        <begin position="21"/>
        <end position="441"/>
    </location>
</feature>
<feature type="region of interest" description="Disordered" evidence="1">
    <location>
        <begin position="255"/>
        <end position="276"/>
    </location>
</feature>
<evidence type="ECO:0000313" key="3">
    <source>
        <dbReference type="EMBL" id="EKO35659.1"/>
    </source>
</evidence>
<dbReference type="PANTHER" id="PTHR33706:SF1">
    <property type="entry name" value="TPR REPEAT PROTEIN"/>
    <property type="match status" value="1"/>
</dbReference>
<comment type="caution">
    <text evidence="3">The sequence shown here is derived from an EMBL/GenBank/DDBJ whole genome shotgun (WGS) entry which is preliminary data.</text>
</comment>
<keyword evidence="4" id="KW-1185">Reference proteome</keyword>
<evidence type="ECO:0000256" key="1">
    <source>
        <dbReference type="SAM" id="MobiDB-lite"/>
    </source>
</evidence>
<dbReference type="SUPFAM" id="SSF82185">
    <property type="entry name" value="Histone H3 K4-specific methyltransferase SET7/9 N-terminal domain"/>
    <property type="match status" value="2"/>
</dbReference>
<feature type="compositionally biased region" description="Polar residues" evidence="1">
    <location>
        <begin position="208"/>
        <end position="219"/>
    </location>
</feature>
<dbReference type="NCBIfam" id="NF033566">
    <property type="entry name" value="adhes_LIC20035"/>
    <property type="match status" value="1"/>
</dbReference>
<protein>
    <submittedName>
        <fullName evidence="3">MORN repeat protein</fullName>
    </submittedName>
</protein>
<feature type="region of interest" description="Disordered" evidence="1">
    <location>
        <begin position="201"/>
        <end position="235"/>
    </location>
</feature>
<dbReference type="EMBL" id="AHON02000013">
    <property type="protein sequence ID" value="EKO35659.1"/>
    <property type="molecule type" value="Genomic_DNA"/>
</dbReference>
<dbReference type="PROSITE" id="PS51257">
    <property type="entry name" value="PROKAR_LIPOPROTEIN"/>
    <property type="match status" value="1"/>
</dbReference>
<proteinExistence type="predicted"/>
<feature type="region of interest" description="Disordered" evidence="1">
    <location>
        <begin position="145"/>
        <end position="184"/>
    </location>
</feature>
<dbReference type="AlphaFoldDB" id="A0A0E2BK79"/>
<feature type="compositionally biased region" description="Basic and acidic residues" evidence="1">
    <location>
        <begin position="259"/>
        <end position="276"/>
    </location>
</feature>
<keyword evidence="2" id="KW-0732">Signal</keyword>
<dbReference type="InterPro" id="IPR011652">
    <property type="entry name" value="MORN_2"/>
</dbReference>
<dbReference type="Proteomes" id="UP000006329">
    <property type="component" value="Unassembled WGS sequence"/>
</dbReference>